<evidence type="ECO:0000313" key="7">
    <source>
        <dbReference type="Proteomes" id="UP001233164"/>
    </source>
</evidence>
<accession>A0ABT7RL55</accession>
<evidence type="ECO:0000256" key="2">
    <source>
        <dbReference type="ARBA" id="ARBA00023002"/>
    </source>
</evidence>
<comment type="similarity">
    <text evidence="1 4">Belongs to the aldehyde dehydrogenase family.</text>
</comment>
<dbReference type="RefSeq" id="WP_289378439.1">
    <property type="nucleotide sequence ID" value="NZ_JAUBOF010000021.1"/>
</dbReference>
<keyword evidence="7" id="KW-1185">Reference proteome</keyword>
<dbReference type="InterPro" id="IPR029510">
    <property type="entry name" value="Ald_DH_CS_GLU"/>
</dbReference>
<gene>
    <name evidence="6" type="ORF">QT969_08775</name>
</gene>
<dbReference type="PANTHER" id="PTHR42804:SF1">
    <property type="entry name" value="ALDEHYDE DEHYDROGENASE-RELATED"/>
    <property type="match status" value="1"/>
</dbReference>
<dbReference type="InterPro" id="IPR016161">
    <property type="entry name" value="Ald_DH/histidinol_DH"/>
</dbReference>
<dbReference type="EMBL" id="JAUBOF010000021">
    <property type="protein sequence ID" value="MDM7488378.1"/>
    <property type="molecule type" value="Genomic_DNA"/>
</dbReference>
<comment type="caution">
    <text evidence="6">The sequence shown here is derived from an EMBL/GenBank/DDBJ whole genome shotgun (WGS) entry which is preliminary data.</text>
</comment>
<protein>
    <submittedName>
        <fullName evidence="6">Aldehyde dehydrogenase</fullName>
    </submittedName>
</protein>
<feature type="domain" description="Aldehyde dehydrogenase" evidence="5">
    <location>
        <begin position="15"/>
        <end position="476"/>
    </location>
</feature>
<evidence type="ECO:0000259" key="5">
    <source>
        <dbReference type="Pfam" id="PF00171"/>
    </source>
</evidence>
<dbReference type="Pfam" id="PF00171">
    <property type="entry name" value="Aldedh"/>
    <property type="match status" value="1"/>
</dbReference>
<dbReference type="InterPro" id="IPR016162">
    <property type="entry name" value="Ald_DH_N"/>
</dbReference>
<dbReference type="InterPro" id="IPR015590">
    <property type="entry name" value="Aldehyde_DH_dom"/>
</dbReference>
<keyword evidence="2 4" id="KW-0560">Oxidoreductase</keyword>
<feature type="active site" evidence="3">
    <location>
        <position position="252"/>
    </location>
</feature>
<dbReference type="Gene3D" id="3.40.309.10">
    <property type="entry name" value="Aldehyde Dehydrogenase, Chain A, domain 2"/>
    <property type="match status" value="1"/>
</dbReference>
<evidence type="ECO:0000256" key="1">
    <source>
        <dbReference type="ARBA" id="ARBA00009986"/>
    </source>
</evidence>
<evidence type="ECO:0000313" key="6">
    <source>
        <dbReference type="EMBL" id="MDM7488378.1"/>
    </source>
</evidence>
<organism evidence="6 7">
    <name type="scientific">Rhodococcus indonesiensis</name>
    <dbReference type="NCBI Taxonomy" id="3055869"/>
    <lineage>
        <taxon>Bacteria</taxon>
        <taxon>Bacillati</taxon>
        <taxon>Actinomycetota</taxon>
        <taxon>Actinomycetes</taxon>
        <taxon>Mycobacteriales</taxon>
        <taxon>Nocardiaceae</taxon>
        <taxon>Rhodococcus</taxon>
    </lineage>
</organism>
<dbReference type="PROSITE" id="PS00687">
    <property type="entry name" value="ALDEHYDE_DEHYDR_GLU"/>
    <property type="match status" value="1"/>
</dbReference>
<dbReference type="Proteomes" id="UP001233164">
    <property type="component" value="Unassembled WGS sequence"/>
</dbReference>
<evidence type="ECO:0000256" key="4">
    <source>
        <dbReference type="RuleBase" id="RU003345"/>
    </source>
</evidence>
<reference evidence="6 7" key="1">
    <citation type="submission" date="2023-06" db="EMBL/GenBank/DDBJ databases">
        <title>Rhodococcus indonesiensis sp. nov a new member of the Rhodococcus ruber lineage isolated from a sediment of neutral hot spring.</title>
        <authorList>
            <person name="Kusuma A.B."/>
            <person name="Fenylestari G."/>
            <person name="Ammar F."/>
            <person name="Nouioui I."/>
            <person name="Goodfellow M."/>
        </authorList>
    </citation>
    <scope>NUCLEOTIDE SEQUENCE [LARGE SCALE GENOMIC DNA]</scope>
    <source>
        <strain evidence="6 7">CSLK01-03</strain>
    </source>
</reference>
<dbReference type="SUPFAM" id="SSF53720">
    <property type="entry name" value="ALDH-like"/>
    <property type="match status" value="1"/>
</dbReference>
<dbReference type="InterPro" id="IPR016163">
    <property type="entry name" value="Ald_DH_C"/>
</dbReference>
<proteinExistence type="inferred from homology"/>
<evidence type="ECO:0000256" key="3">
    <source>
        <dbReference type="PROSITE-ProRule" id="PRU10007"/>
    </source>
</evidence>
<name>A0ABT7RL55_9NOCA</name>
<dbReference type="PANTHER" id="PTHR42804">
    <property type="entry name" value="ALDEHYDE DEHYDROGENASE"/>
    <property type="match status" value="1"/>
</dbReference>
<dbReference type="Gene3D" id="3.40.605.10">
    <property type="entry name" value="Aldehyde Dehydrogenase, Chain A, domain 1"/>
    <property type="match status" value="1"/>
</dbReference>
<sequence length="481" mass="50071">MNDQDRNELFIGGRWVAPKAGGTVDVVEAATEKVLGTSALASEADIDDAVAAARTALAGPWSRLTDVERADLLDRFAAALKSRGRDTSRLVSRENGMPIALSGGVNGFGPAAMLSYYAALIRNASNEDVRPSAFGGRTVVRREPVGVVAAITPWNYPQPLAAMKLAPALAAGCTVVLKPAPETALDAFAFADAALEAGLPGGVVNVVPAGRDAGAYLVSHPGVDKVAFTGSTAAGRAIGEVCGRLLRPVTLELGGKSAALVTEQADLDVFARNLLEVSLVNNGQTCHASTRILAPRSRYDEVVDAVTEAVRALTVGDPLDKATDVGPLVSAAQRDRVLGYIESGRADGYRITTGGGVPGDQPQGWFVEPTVFAGVDNSARIAQEEIFGPVLTVTVYDGEDEAVAIANDSEYGLGGTVWTTDEQHGLELAARIHSGTVGVNYYALDLDAPFGGVKSSGLGRELGPEGLTPYYTSKSVYFGTR</sequence>
<dbReference type="CDD" id="cd07139">
    <property type="entry name" value="ALDH_AldA-Rv0768"/>
    <property type="match status" value="1"/>
</dbReference>